<dbReference type="EMBL" id="CZPT02001585">
    <property type="protein sequence ID" value="SCU71171.1"/>
    <property type="molecule type" value="Genomic_DNA"/>
</dbReference>
<keyword evidence="2 3" id="KW-0802">TPR repeat</keyword>
<keyword evidence="1" id="KW-0677">Repeat</keyword>
<dbReference type="SMART" id="SM00028">
    <property type="entry name" value="TPR"/>
    <property type="match status" value="3"/>
</dbReference>
<dbReference type="PANTHER" id="PTHR22904:SF523">
    <property type="entry name" value="STRESS-INDUCED-PHOSPHOPROTEIN 1"/>
    <property type="match status" value="1"/>
</dbReference>
<accession>A0A1G4IFU7</accession>
<evidence type="ECO:0000256" key="4">
    <source>
        <dbReference type="SAM" id="MobiDB-lite"/>
    </source>
</evidence>
<evidence type="ECO:0000256" key="1">
    <source>
        <dbReference type="ARBA" id="ARBA00022737"/>
    </source>
</evidence>
<dbReference type="PROSITE" id="PS50005">
    <property type="entry name" value="TPR"/>
    <property type="match status" value="1"/>
</dbReference>
<dbReference type="VEuPathDB" id="TriTrypDB:TEOVI_000275100"/>
<evidence type="ECO:0000313" key="6">
    <source>
        <dbReference type="Proteomes" id="UP000195570"/>
    </source>
</evidence>
<dbReference type="InterPro" id="IPR011990">
    <property type="entry name" value="TPR-like_helical_dom_sf"/>
</dbReference>
<keyword evidence="6" id="KW-1185">Reference proteome</keyword>
<evidence type="ECO:0000256" key="3">
    <source>
        <dbReference type="PROSITE-ProRule" id="PRU00339"/>
    </source>
</evidence>
<evidence type="ECO:0000313" key="5">
    <source>
        <dbReference type="EMBL" id="SCU71171.1"/>
    </source>
</evidence>
<dbReference type="PANTHER" id="PTHR22904">
    <property type="entry name" value="TPR REPEAT CONTAINING PROTEIN"/>
    <property type="match status" value="1"/>
</dbReference>
<protein>
    <submittedName>
        <fullName evidence="5">TPR repeat, putative</fullName>
    </submittedName>
</protein>
<dbReference type="RefSeq" id="XP_067081877.1">
    <property type="nucleotide sequence ID" value="XM_067225776.1"/>
</dbReference>
<organism evidence="5 6">
    <name type="scientific">Trypanosoma equiperdum</name>
    <dbReference type="NCBI Taxonomy" id="5694"/>
    <lineage>
        <taxon>Eukaryota</taxon>
        <taxon>Discoba</taxon>
        <taxon>Euglenozoa</taxon>
        <taxon>Kinetoplastea</taxon>
        <taxon>Metakinetoplastina</taxon>
        <taxon>Trypanosomatida</taxon>
        <taxon>Trypanosomatidae</taxon>
        <taxon>Trypanosoma</taxon>
    </lineage>
</organism>
<proteinExistence type="predicted"/>
<dbReference type="GeneID" id="92376691"/>
<feature type="repeat" description="TPR" evidence="3">
    <location>
        <begin position="265"/>
        <end position="298"/>
    </location>
</feature>
<dbReference type="AlphaFoldDB" id="A0A1G4IFU7"/>
<dbReference type="SUPFAM" id="SSF48452">
    <property type="entry name" value="TPR-like"/>
    <property type="match status" value="1"/>
</dbReference>
<dbReference type="Pfam" id="PF07719">
    <property type="entry name" value="TPR_2"/>
    <property type="match status" value="1"/>
</dbReference>
<dbReference type="InterPro" id="IPR019734">
    <property type="entry name" value="TPR_rpt"/>
</dbReference>
<feature type="region of interest" description="Disordered" evidence="4">
    <location>
        <begin position="1"/>
        <end position="22"/>
    </location>
</feature>
<evidence type="ECO:0000256" key="2">
    <source>
        <dbReference type="ARBA" id="ARBA00022803"/>
    </source>
</evidence>
<dbReference type="Gene3D" id="1.25.40.10">
    <property type="entry name" value="Tetratricopeptide repeat domain"/>
    <property type="match status" value="1"/>
</dbReference>
<dbReference type="GO" id="GO:0051879">
    <property type="term" value="F:Hsp90 protein binding"/>
    <property type="evidence" value="ECO:0007669"/>
    <property type="project" value="TreeGrafter"/>
</dbReference>
<reference evidence="5" key="1">
    <citation type="submission" date="2016-09" db="EMBL/GenBank/DDBJ databases">
        <authorList>
            <person name="Hebert L."/>
            <person name="Moumen B."/>
        </authorList>
    </citation>
    <scope>NUCLEOTIDE SEQUENCE [LARGE SCALE GENOMIC DNA]</scope>
    <source>
        <strain evidence="5">OVI</strain>
    </source>
</reference>
<name>A0A1G4IFU7_TRYEQ</name>
<sequence length="733" mass="81401">MSDVPELPSFEAADVDDRPPPPSISDYPIGCEVGLVDINIAKVAQTEELWEPFMDHFFTQGRRTVRVVRHQGDYTFVVSEEDSMIVGCTLYRACLCEPKVRIGKYGGTNAIVLGCDSTHSIERRTSGLSVVTDREGDAVWGPDSPFPDGAAADGAPVPEFTPPRESEIPSDCLERGGPCVQEQPTKGQATLEERRYNSALMKAYDARMRKDYSEAVRYCTKALRHCPSGCVRALANRSAMYLSMRDPKAALADALKVIELMPSNYVGYVRAGNAMRGLKRNGEARNFYQEALKLDPNNETIKYLEKDNAVLMVYASRRRRGQHAYVSVDRSTLNIILVSGKDQCAGDVAWEEITSIVAPLGETADLCDASACICPPHVCGNCYRPLTKVEDFFNSLVGVELSLLNELYSGCNAVSCTYSCGTVFCSENCRTKGWASHHWIECPVIGKWREAFKNIPAVYRSFYADCASHINMVTPAKEQANGSTDGRDGSSNYDGPFASLALSVEGNLTQALIACCRLACRMFVDAVSRGQALKDVVLPYNWLLPEDCSYVRVTDEGAANNVFTLIANKMLRPVYVSLERCFDNEEGEYLSFELFLRFFERARFNSIKLRTSLWPTVQKEARCYKERPAGFGTTEIVGGRNVGVSLDRQLEHIQSAQATSVAGYYEYLALFTAFPAAFSPQPTRSKRNLESPRHNLNLRLDIESSAMIRADAIEYIAEGEQMAVDRLTTTYFV</sequence>
<gene>
    <name evidence="5" type="ORF">TEOVI_000275100</name>
</gene>
<dbReference type="InterPro" id="IPR013105">
    <property type="entry name" value="TPR_2"/>
</dbReference>
<dbReference type="Proteomes" id="UP000195570">
    <property type="component" value="Unassembled WGS sequence"/>
</dbReference>
<comment type="caution">
    <text evidence="5">The sequence shown here is derived from an EMBL/GenBank/DDBJ whole genome shotgun (WGS) entry which is preliminary data.</text>
</comment>